<dbReference type="Pfam" id="PF00756">
    <property type="entry name" value="Esterase"/>
    <property type="match status" value="1"/>
</dbReference>
<proteinExistence type="predicted"/>
<reference evidence="3 4" key="1">
    <citation type="submission" date="2018-04" db="EMBL/GenBank/DDBJ databases">
        <title>Pedobacter chongqingensis sp. nov., isolated from a rottenly hemp rope.</title>
        <authorList>
            <person name="Cai Y."/>
        </authorList>
    </citation>
    <scope>NUCLEOTIDE SEQUENCE [LARGE SCALE GENOMIC DNA]</scope>
    <source>
        <strain evidence="3 4">FJ4-8</strain>
    </source>
</reference>
<dbReference type="OrthoDB" id="9764953at2"/>
<feature type="signal peptide" evidence="2">
    <location>
        <begin position="1"/>
        <end position="25"/>
    </location>
</feature>
<evidence type="ECO:0000256" key="1">
    <source>
        <dbReference type="ARBA" id="ARBA00022729"/>
    </source>
</evidence>
<accession>A0A2U2PFL0</accession>
<protein>
    <submittedName>
        <fullName evidence="3">Alpha/beta hydrolase</fullName>
    </submittedName>
</protein>
<dbReference type="SUPFAM" id="SSF53474">
    <property type="entry name" value="alpha/beta-Hydrolases"/>
    <property type="match status" value="1"/>
</dbReference>
<dbReference type="PANTHER" id="PTHR43037:SF4">
    <property type="entry name" value="PEPTIDASE S9 PROLYL OLIGOPEPTIDASE CATALYTIC DOMAIN-CONTAINING PROTEIN"/>
    <property type="match status" value="1"/>
</dbReference>
<dbReference type="Proteomes" id="UP000245647">
    <property type="component" value="Unassembled WGS sequence"/>
</dbReference>
<keyword evidence="3" id="KW-0378">Hydrolase</keyword>
<dbReference type="GO" id="GO:0016787">
    <property type="term" value="F:hydrolase activity"/>
    <property type="evidence" value="ECO:0007669"/>
    <property type="project" value="UniProtKB-KW"/>
</dbReference>
<sequence length="818" mass="89053">MNIDFFKSGIAMSLLALLIPGIAQAQSVYQFKEGLILKKVHRYGREALYSDALAVQMYRGTLKAPVEGGIFGSDGDGTVMKWEKSVADSAGRFGGAGYWGNGYLYLTYPSDGPKVALLNVQGNNAVYVNGAIHFGDPYQSGWMYIPVQLKKGTNEFYVRGQYSSARLLFPSKQIMLNVEDPTVSNIIQGAGNKNLKAAVVVINTGSSDLKDLSIRTTVAGSEVLSRLPAVSGMMSRKVAFSFDAGNVQSTGKVLCRIELLRDGKVIDDNKVELECVSSTDKYMSTFESGIDGSLQYYAVSPQAGGVVKGSSLFFSVHGAGVEAIGQAKAYQAKDWGTLVAPTNRRPRGFNWEDWGRLDALEVLNIARSRFDPDPDRVYLTGHSMGGHGTWFLGATYPGNWASIAPCAGYPTLKGYGSADGLIPDQGASAIEQVLLRSSNQSDVPALATNYKPFGVYINHGDADPVVSVDYARQMKKILAEFHPDFSYYEYPGGSHWYGSESVDWKPLFEFFKWHKRLADTAVNIIDFKTASPGISSTYRWASVVQQEHPLEYSRLILKRDKSAGVINGSTVNVRVLKLALSDFGSGKKVTVVLDSLNALTYTAKGSTDTLVLRKSGNSWAISAAASLSEKGPHRYGTFKEPFSKKMIFVYGTRGSREENEWSINKARYDAEAWYYRGNGAVDVIADKDYSESRYAGRNVIIYGNASTNGAYNRLLKGCPVQVSRNSVKAGSREWSGDDLGTYFIWPLKDTNANSVAVIGGSGLKGMKAAEANQYFAGASGFPDFMIFSLDMLSTGGKGVKAAGFYNNEWALGEDAVFN</sequence>
<organism evidence="3 4">
    <name type="scientific">Pararcticibacter amylolyticus</name>
    <dbReference type="NCBI Taxonomy" id="2173175"/>
    <lineage>
        <taxon>Bacteria</taxon>
        <taxon>Pseudomonadati</taxon>
        <taxon>Bacteroidota</taxon>
        <taxon>Sphingobacteriia</taxon>
        <taxon>Sphingobacteriales</taxon>
        <taxon>Sphingobacteriaceae</taxon>
        <taxon>Pararcticibacter</taxon>
    </lineage>
</organism>
<dbReference type="Gene3D" id="3.40.50.1820">
    <property type="entry name" value="alpha/beta hydrolase"/>
    <property type="match status" value="1"/>
</dbReference>
<keyword evidence="4" id="KW-1185">Reference proteome</keyword>
<name>A0A2U2PFL0_9SPHI</name>
<evidence type="ECO:0000256" key="2">
    <source>
        <dbReference type="SAM" id="SignalP"/>
    </source>
</evidence>
<keyword evidence="1 2" id="KW-0732">Signal</keyword>
<dbReference type="PANTHER" id="PTHR43037">
    <property type="entry name" value="UNNAMED PRODUCT-RELATED"/>
    <property type="match status" value="1"/>
</dbReference>
<evidence type="ECO:0000313" key="4">
    <source>
        <dbReference type="Proteomes" id="UP000245647"/>
    </source>
</evidence>
<evidence type="ECO:0000313" key="3">
    <source>
        <dbReference type="EMBL" id="PWG80114.1"/>
    </source>
</evidence>
<gene>
    <name evidence="3" type="ORF">DDR33_12990</name>
</gene>
<feature type="chain" id="PRO_5015774611" evidence="2">
    <location>
        <begin position="26"/>
        <end position="818"/>
    </location>
</feature>
<dbReference type="InterPro" id="IPR000801">
    <property type="entry name" value="Esterase-like"/>
</dbReference>
<comment type="caution">
    <text evidence="3">The sequence shown here is derived from an EMBL/GenBank/DDBJ whole genome shotgun (WGS) entry which is preliminary data.</text>
</comment>
<dbReference type="RefSeq" id="WP_109416231.1">
    <property type="nucleotide sequence ID" value="NZ_QEAS01000010.1"/>
</dbReference>
<dbReference type="EMBL" id="QEAS01000010">
    <property type="protein sequence ID" value="PWG80114.1"/>
    <property type="molecule type" value="Genomic_DNA"/>
</dbReference>
<dbReference type="InterPro" id="IPR029058">
    <property type="entry name" value="AB_hydrolase_fold"/>
</dbReference>
<dbReference type="InterPro" id="IPR050955">
    <property type="entry name" value="Plant_Biomass_Hydrol_Est"/>
</dbReference>
<dbReference type="AlphaFoldDB" id="A0A2U2PFL0"/>